<organism evidence="2 3">
    <name type="scientific">Marinobacter xiaoshiensis</name>
    <dbReference type="NCBI Taxonomy" id="3073652"/>
    <lineage>
        <taxon>Bacteria</taxon>
        <taxon>Pseudomonadati</taxon>
        <taxon>Pseudomonadota</taxon>
        <taxon>Gammaproteobacteria</taxon>
        <taxon>Pseudomonadales</taxon>
        <taxon>Marinobacteraceae</taxon>
        <taxon>Marinobacter</taxon>
    </lineage>
</organism>
<feature type="compositionally biased region" description="Polar residues" evidence="1">
    <location>
        <begin position="166"/>
        <end position="188"/>
    </location>
</feature>
<sequence>MLPKALAISLLVAACTVIGTGYLLSEENRFAFSWESMAPGNKGQNKTPGSAPATLASATPAASRTQPPSDNPVGFMLAKVANEYAQSVRYPSWSVPLTEAQAKGYRGNHYEPVVLPLENSGQFTVTLEKFRFTRGEDILVVASLQGPQVMGPLLQASLERPESRDSATSTNLEQDTQTGYYQGSLNSDQQPGDYRLVVEATVDGKPVRHVSSLTIEPYLGDFEGLDDTYVSNNNLVIPVTFSPQDSGFFALSAQLYNGQQPIAQLQAEKRLDRTSDTILLRAHGTVLANKSFDAKLQLRNLQIRQLPAKPGDRTHYAYGPSEGFDFEPPDLDDLQDTPAANPESEQRAALLKQLADKF</sequence>
<dbReference type="EMBL" id="JAVMBO010000007">
    <property type="protein sequence ID" value="MDS1309898.1"/>
    <property type="molecule type" value="Genomic_DNA"/>
</dbReference>
<proteinExistence type="predicted"/>
<dbReference type="PROSITE" id="PS51257">
    <property type="entry name" value="PROKAR_LIPOPROTEIN"/>
    <property type="match status" value="1"/>
</dbReference>
<name>A0ABU2HGN7_9GAMM</name>
<dbReference type="Proteomes" id="UP001267407">
    <property type="component" value="Unassembled WGS sequence"/>
</dbReference>
<gene>
    <name evidence="2" type="ORF">RKA07_07220</name>
</gene>
<feature type="compositionally biased region" description="Low complexity" evidence="1">
    <location>
        <begin position="47"/>
        <end position="63"/>
    </location>
</feature>
<feature type="region of interest" description="Disordered" evidence="1">
    <location>
        <begin position="158"/>
        <end position="188"/>
    </location>
</feature>
<evidence type="ECO:0000313" key="3">
    <source>
        <dbReference type="Proteomes" id="UP001267407"/>
    </source>
</evidence>
<comment type="caution">
    <text evidence="2">The sequence shown here is derived from an EMBL/GenBank/DDBJ whole genome shotgun (WGS) entry which is preliminary data.</text>
</comment>
<feature type="region of interest" description="Disordered" evidence="1">
    <location>
        <begin position="312"/>
        <end position="346"/>
    </location>
</feature>
<evidence type="ECO:0000313" key="2">
    <source>
        <dbReference type="EMBL" id="MDS1309898.1"/>
    </source>
</evidence>
<feature type="compositionally biased region" description="Acidic residues" evidence="1">
    <location>
        <begin position="324"/>
        <end position="335"/>
    </location>
</feature>
<keyword evidence="3" id="KW-1185">Reference proteome</keyword>
<protein>
    <submittedName>
        <fullName evidence="2">Uncharacterized protein</fullName>
    </submittedName>
</protein>
<dbReference type="RefSeq" id="WP_200369445.1">
    <property type="nucleotide sequence ID" value="NZ_JAVMBO010000007.1"/>
</dbReference>
<feature type="region of interest" description="Disordered" evidence="1">
    <location>
        <begin position="41"/>
        <end position="70"/>
    </location>
</feature>
<reference evidence="2" key="1">
    <citation type="submission" date="2023-09" db="EMBL/GenBank/DDBJ databases">
        <title>Marinobacter sediminicola sp. nov. and Marinobacter maritimum sp. nov., isolated from marine sediment.</title>
        <authorList>
            <person name="An J."/>
        </authorList>
    </citation>
    <scope>NUCLEOTIDE SEQUENCE</scope>
    <source>
        <strain evidence="2">F60267</strain>
    </source>
</reference>
<accession>A0ABU2HGN7</accession>
<evidence type="ECO:0000256" key="1">
    <source>
        <dbReference type="SAM" id="MobiDB-lite"/>
    </source>
</evidence>